<reference evidence="6" key="1">
    <citation type="journal article" date="2019" name="Int. J. Syst. Evol. Microbiol.">
        <title>The Global Catalogue of Microorganisms (GCM) 10K type strain sequencing project: providing services to taxonomists for standard genome sequencing and annotation.</title>
        <authorList>
            <consortium name="The Broad Institute Genomics Platform"/>
            <consortium name="The Broad Institute Genome Sequencing Center for Infectious Disease"/>
            <person name="Wu L."/>
            <person name="Ma J."/>
        </authorList>
    </citation>
    <scope>NUCLEOTIDE SEQUENCE [LARGE SCALE GENOMIC DNA]</scope>
    <source>
        <strain evidence="6">JCM 15481</strain>
    </source>
</reference>
<dbReference type="InterPro" id="IPR050708">
    <property type="entry name" value="T6SS_VgrG/RHS"/>
</dbReference>
<feature type="chain" id="PRO_5045195150" evidence="3">
    <location>
        <begin position="35"/>
        <end position="2301"/>
    </location>
</feature>
<gene>
    <name evidence="5" type="ORF">GCM10009802_13730</name>
</gene>
<dbReference type="Proteomes" id="UP001500443">
    <property type="component" value="Unassembled WGS sequence"/>
</dbReference>
<dbReference type="InterPro" id="IPR003587">
    <property type="entry name" value="Hint_dom_N"/>
</dbReference>
<dbReference type="Gene3D" id="2.170.16.10">
    <property type="entry name" value="Hedgehog/Intein (Hint) domain"/>
    <property type="match status" value="1"/>
</dbReference>
<feature type="signal peptide" evidence="3">
    <location>
        <begin position="1"/>
        <end position="34"/>
    </location>
</feature>
<dbReference type="InterPro" id="IPR036844">
    <property type="entry name" value="Hint_dom_sf"/>
</dbReference>
<name>A0ABP5JBT6_9ACTN</name>
<feature type="region of interest" description="Disordered" evidence="2">
    <location>
        <begin position="254"/>
        <end position="277"/>
    </location>
</feature>
<feature type="compositionally biased region" description="Polar residues" evidence="2">
    <location>
        <begin position="852"/>
        <end position="861"/>
    </location>
</feature>
<dbReference type="SMART" id="SM00306">
    <property type="entry name" value="HintN"/>
    <property type="match status" value="1"/>
</dbReference>
<dbReference type="InterPro" id="IPR022385">
    <property type="entry name" value="Rhs_assc_core"/>
</dbReference>
<evidence type="ECO:0000256" key="3">
    <source>
        <dbReference type="SAM" id="SignalP"/>
    </source>
</evidence>
<proteinExistence type="predicted"/>
<sequence>MRRAGRRRGSRTLIAAVSLAVLAPLTPLTPVVEAADRAEPLDRPEVPAQRASEVDEVDWLGAKKARSRVAEAAAANAAQAKQARAEQADAWPRPGRATVQLPAAGKAAVARAGGLPVTARLSGDAGHTPAGEARVEVLDRQAARQAGVTGVLLTVEGTGTTGPGEVRLGVDYSSFASMVGGGWAQRLELVQLPSCALTTPEEPQCRTRTALESDNNIVGQSVSAAVDLSHPASGDPAMRGQAADGPAVLAVTATAAAEESADGTGDYSATELSPSSSWEAGGSSGAFTWSYDFQVPPAAAGPEPELGLSYDSGSIDGRTATTNNQGTSVGEGFTFSESYIERSYGSCDDDGHDDIHDLCWKYHNAQLVLNGKSTRLVKDNDTGTWRLADDDASKVEHKTGAANGDNNGEYWAVTTGDGTRYVFGKHKLPGASDQRTNSAWTVPVFGDDAGEPGYGSGSSFAGRSVKQAWRWNLDYVVDTSGNAMTYWYAKETNHYRKNKADTANASYIRGGYLKRIEYGLRQGALFTDDADAKVTFDYAERCTATDCSSLTESTAKNWPDVPYDAICTAGESKEDCLAVGPSFFSRKRLTGTNTSSWDAASSAFKAVDSWKLTQDYLDGGDIGDSSDHTLVLKSIIRTGKAGTDITVNPVKFTYHMRPNRVDATDDILPLTRPRLNTITTETGAITTVTLSSTECRRSEVIDAPEDMNTRNCYPQYWNINGAEEASVDWFHKYRVLAVTESDPTGLGETMEYAYAYSGAAWHHNDDPLTPKDERTWSDWRGYRKVTSYKGAQETTRSKGVSLYLQGMHGDKKADGTTRSVSVPALANPDLGIGAITDRDQFAGQLRQEVTYDGSSPISSTVHGKWSKETARQDVPGASDHVARYVRTQKETSYTHLTAAGTWRERAVSTTFDDYGMPVKVNDTGEVGKGGDQTCTRTWYARNPAVGLLGLESRTRTVARPCSVADADLDLPADASRRGDVLSDTATAYDGLAWSSSMKPAKGLRTWTGRAKAYSGTTPSWQKTSATEYDTLGRPTSVTDNQGNAATTSYTPADAGPLTRTDEHNPAGHRTISFLDARRGLPLRVYDANNEKTETAYDALGRVTKVWLPNLPSCCEKPNYKFAYHLSNTKPSWVSTGTLKKDRQSHLTSYAIYDALLRPLQTQTPTPQGGRLLTDTRYDTRGLAYESYADIFDTSSTPSGTYTRTAYGEAPKQAETIYDGAERETTSTLYSFGREKWSTHTSYTGDSTATTALEGGSATRTITDVFGRTTETRDYEGTAPADAQYGPGPSAPYASTRFTHTLDDLPSKITGPDGAVWSYGYDLHGRGISSTDPDKGTTTTVYDSLDRPTKITDARGETLLAAYDTLGRPTGTWTGSKTDANQLTAYAYDTLLKGLPTASTRYIGGKTGQAYTREITEYDSMSRPVRTELRLPADDPFVQAGAPDTYEHRAHYRYDGSQSSATEPFMNRGVEQEIVSFDTNDFGQLTGIGGNTGYLLDADYSALGQPLQYTLGTSTVAGHKQTYVTNTYDEATDRLTRSHVTDSTHPWMLQDVNYTYDDAGNVTSISDPTTLGGTSAADTQCFTYDGHRRLTDAWTPASQDCGGVPDGTSLGGPAPYYTSYTYNDAGQRTTETQHTSAGSNLTTYCYTGSQPHTLTGTSTDDDCASPDATYTYDKTGNTTTRPGSASQQQLAWSPEGQLSTLTEGDTVTDYLYDADGELLIRDTEGGERVLYAGASELHLTSEGKLWAQRYYTHGGLTVAMRTNQRTDDLTSDLRYLAADHHHTSTLAITSGTNDTDQQFTKRYTTPFGDTRGQPAGIAGPWPDDKTFLGKTHDTTTGLIHVGAREYDPGTGQFLSADPLLEIDKPQTLNGYSYAANNPLTYSDPSGEGLACGQPGMPACPHRPDGSRGNGRPNEAVDYSKPKPHHPCNSNCGGTHRGSSGGGGGGGNAGGGAYGGPAPDPGPPPPVDENTGGGRTGAGSGGGSLLDIIASGVSLLADALAPDFQAALKCLQSLGLSAGDCANAGLDLPQAKGAKTAKDFADGAKKGGKAATRCTRDSFTAGTEVLMADGTTKAIEDIQPGDEVLATNPETGDTQPKTVTATIITKDDKQYVDLVTATDDGSHTLTTTDHHPFWSESNGTWTDAGDLTPGTTLRTDDGTTTHVQGVRKYASHHTTYNLTVANTHTYYVLAGNTPVLVHNSNCGDLGENWKPAKTSTICGSTGCEDVARKIQSQIGGTRYRITDSYGAPSLGKYRGEDTMWAHHDVVIRDGRVYDAWTSRYGEPLDQYRSRFEYGDDLRFDPLD</sequence>
<feature type="domain" description="Hint" evidence="4">
    <location>
        <begin position="2054"/>
        <end position="2155"/>
    </location>
</feature>
<dbReference type="InterPro" id="IPR056823">
    <property type="entry name" value="TEN-like_YD-shell"/>
</dbReference>
<dbReference type="PANTHER" id="PTHR32305:SF17">
    <property type="entry name" value="TRNA NUCLEASE WAPA"/>
    <property type="match status" value="1"/>
</dbReference>
<keyword evidence="6" id="KW-1185">Reference proteome</keyword>
<keyword evidence="3" id="KW-0732">Signal</keyword>
<evidence type="ECO:0000256" key="1">
    <source>
        <dbReference type="ARBA" id="ARBA00022737"/>
    </source>
</evidence>
<dbReference type="PANTHER" id="PTHR32305">
    <property type="match status" value="1"/>
</dbReference>
<feature type="region of interest" description="Disordered" evidence="2">
    <location>
        <begin position="852"/>
        <end position="874"/>
    </location>
</feature>
<evidence type="ECO:0000256" key="2">
    <source>
        <dbReference type="SAM" id="MobiDB-lite"/>
    </source>
</evidence>
<keyword evidence="1" id="KW-0677">Repeat</keyword>
<dbReference type="NCBIfam" id="TIGR03696">
    <property type="entry name" value="Rhs_assc_core"/>
    <property type="match status" value="1"/>
</dbReference>
<feature type="region of interest" description="Disordered" evidence="2">
    <location>
        <begin position="1884"/>
        <end position="1977"/>
    </location>
</feature>
<dbReference type="Pfam" id="PF07591">
    <property type="entry name" value="PT-HINT"/>
    <property type="match status" value="1"/>
</dbReference>
<dbReference type="Gene3D" id="2.180.10.10">
    <property type="entry name" value="RHS repeat-associated core"/>
    <property type="match status" value="2"/>
</dbReference>
<dbReference type="CDD" id="cd00081">
    <property type="entry name" value="Hint"/>
    <property type="match status" value="1"/>
</dbReference>
<dbReference type="SUPFAM" id="SSF51294">
    <property type="entry name" value="Hedgehog/intein (Hint) domain"/>
    <property type="match status" value="1"/>
</dbReference>
<dbReference type="NCBIfam" id="TIGR01443">
    <property type="entry name" value="intein_Cterm"/>
    <property type="match status" value="1"/>
</dbReference>
<feature type="compositionally biased region" description="Pro residues" evidence="2">
    <location>
        <begin position="1956"/>
        <end position="1965"/>
    </location>
</feature>
<feature type="compositionally biased region" description="Polar residues" evidence="2">
    <location>
        <begin position="1030"/>
        <end position="1050"/>
    </location>
</feature>
<dbReference type="Pfam" id="PF25023">
    <property type="entry name" value="TEN_YD-shell"/>
    <property type="match status" value="1"/>
</dbReference>
<dbReference type="InterPro" id="IPR006530">
    <property type="entry name" value="YD"/>
</dbReference>
<dbReference type="InterPro" id="IPR030934">
    <property type="entry name" value="Intein_C"/>
</dbReference>
<evidence type="ECO:0000313" key="5">
    <source>
        <dbReference type="EMBL" id="GAA2114395.1"/>
    </source>
</evidence>
<protein>
    <submittedName>
        <fullName evidence="5">RHS repeat-associated core domain-containing protein</fullName>
    </submittedName>
</protein>
<dbReference type="EMBL" id="BAAAPF010000023">
    <property type="protein sequence ID" value="GAA2114395.1"/>
    <property type="molecule type" value="Genomic_DNA"/>
</dbReference>
<evidence type="ECO:0000313" key="6">
    <source>
        <dbReference type="Proteomes" id="UP001500443"/>
    </source>
</evidence>
<dbReference type="NCBIfam" id="TIGR01643">
    <property type="entry name" value="YD_repeat_2x"/>
    <property type="match status" value="1"/>
</dbReference>
<organism evidence="5 6">
    <name type="scientific">Streptomyces synnematoformans</name>
    <dbReference type="NCBI Taxonomy" id="415721"/>
    <lineage>
        <taxon>Bacteria</taxon>
        <taxon>Bacillati</taxon>
        <taxon>Actinomycetota</taxon>
        <taxon>Actinomycetes</taxon>
        <taxon>Kitasatosporales</taxon>
        <taxon>Streptomycetaceae</taxon>
        <taxon>Streptomyces</taxon>
    </lineage>
</organism>
<feature type="compositionally biased region" description="Gly residues" evidence="2">
    <location>
        <begin position="1933"/>
        <end position="1953"/>
    </location>
</feature>
<feature type="region of interest" description="Disordered" evidence="2">
    <location>
        <begin position="1030"/>
        <end position="1067"/>
    </location>
</feature>
<comment type="caution">
    <text evidence="5">The sequence shown here is derived from an EMBL/GenBank/DDBJ whole genome shotgun (WGS) entry which is preliminary data.</text>
</comment>
<accession>A0ABP5JBT6</accession>
<evidence type="ECO:0000259" key="4">
    <source>
        <dbReference type="SMART" id="SM00306"/>
    </source>
</evidence>